<feature type="non-terminal residue" evidence="1">
    <location>
        <position position="441"/>
    </location>
</feature>
<gene>
    <name evidence="1" type="primary">INTS4</name>
    <name evidence="1" type="ORF">HK097_000361</name>
</gene>
<dbReference type="GO" id="GO:0016180">
    <property type="term" value="P:snRNA processing"/>
    <property type="evidence" value="ECO:0007669"/>
    <property type="project" value="TreeGrafter"/>
</dbReference>
<dbReference type="GO" id="GO:0032039">
    <property type="term" value="C:integrator complex"/>
    <property type="evidence" value="ECO:0007669"/>
    <property type="project" value="TreeGrafter"/>
</dbReference>
<sequence length="441" mass="49064">SKYVTTRAKDLNLESKEVSLLDASACGAFIHGLEDEFVAVRLAGVDMFNDEMLAPRLASLHALQQVSTKYDVVVGDDRVETVCMVLHDADANVRAESYKLFGLVTFDSKATLETLLEQLRHNLVRFPGDVDMVYECARRVGGKNCGLVDKHLIDKLLKIDRRFLPREIAIEDREHIANLVLILSAIQRLPNEQMREVVKLLPEYVKWQALYLKGKMEGRIDVEAFSADAVADADGMDLDSETSPAPADLESTYLAHLAEEMDDIISWSSAVGNQDDFSAEVSDLEKLIGDVKALMRKMDASSRDAFGRKDSAAFLHDFGSLVLQILQIKNTPIAPRILHHLQRIASCMVWLAYKMKGFYGGGNDVESTCGKALWLGRLVWWLAKARGQGASAQGMDVEGVNESDWGKRVEVFLENEPALSESNVQAVAGLIQVFFRLARCR</sequence>
<name>A0AAD5S6V2_9FUNG</name>
<dbReference type="PANTHER" id="PTHR20938">
    <property type="entry name" value="INTEGRATOR COMPLEX SUBUNIT 4"/>
    <property type="match status" value="1"/>
</dbReference>
<evidence type="ECO:0000313" key="1">
    <source>
        <dbReference type="EMBL" id="KAJ3046968.1"/>
    </source>
</evidence>
<keyword evidence="2" id="KW-1185">Reference proteome</keyword>
<dbReference type="Proteomes" id="UP001212841">
    <property type="component" value="Unassembled WGS sequence"/>
</dbReference>
<protein>
    <submittedName>
        <fullName evidence="1">Integrator complex subunit 4</fullName>
    </submittedName>
</protein>
<dbReference type="EMBL" id="JADGJD010001055">
    <property type="protein sequence ID" value="KAJ3046968.1"/>
    <property type="molecule type" value="Genomic_DNA"/>
</dbReference>
<organism evidence="1 2">
    <name type="scientific">Rhizophlyctis rosea</name>
    <dbReference type="NCBI Taxonomy" id="64517"/>
    <lineage>
        <taxon>Eukaryota</taxon>
        <taxon>Fungi</taxon>
        <taxon>Fungi incertae sedis</taxon>
        <taxon>Chytridiomycota</taxon>
        <taxon>Chytridiomycota incertae sedis</taxon>
        <taxon>Chytridiomycetes</taxon>
        <taxon>Rhizophlyctidales</taxon>
        <taxon>Rhizophlyctidaceae</taxon>
        <taxon>Rhizophlyctis</taxon>
    </lineage>
</organism>
<proteinExistence type="predicted"/>
<dbReference type="PANTHER" id="PTHR20938:SF0">
    <property type="entry name" value="INTEGRATOR COMPLEX SUBUNIT 4"/>
    <property type="match status" value="1"/>
</dbReference>
<evidence type="ECO:0000313" key="2">
    <source>
        <dbReference type="Proteomes" id="UP001212841"/>
    </source>
</evidence>
<dbReference type="AlphaFoldDB" id="A0AAD5S6V2"/>
<reference evidence="1" key="1">
    <citation type="submission" date="2020-05" db="EMBL/GenBank/DDBJ databases">
        <title>Phylogenomic resolution of chytrid fungi.</title>
        <authorList>
            <person name="Stajich J.E."/>
            <person name="Amses K."/>
            <person name="Simmons R."/>
            <person name="Seto K."/>
            <person name="Myers J."/>
            <person name="Bonds A."/>
            <person name="Quandt C.A."/>
            <person name="Barry K."/>
            <person name="Liu P."/>
            <person name="Grigoriev I."/>
            <person name="Longcore J.E."/>
            <person name="James T.Y."/>
        </authorList>
    </citation>
    <scope>NUCLEOTIDE SEQUENCE</scope>
    <source>
        <strain evidence="1">JEL0318</strain>
    </source>
</reference>
<comment type="caution">
    <text evidence="1">The sequence shown here is derived from an EMBL/GenBank/DDBJ whole genome shotgun (WGS) entry which is preliminary data.</text>
</comment>
<accession>A0AAD5S6V2</accession>